<reference evidence="1 7" key="5">
    <citation type="submission" date="2018-05" db="EMBL/GenBank/DDBJ databases">
        <title>Klebsiella quasipneumonaiae provides a window into carbapenemase gene transfer, plasmid rearrangements and nosocomial acquisition from the hospital environment.</title>
        <authorList>
            <person name="Mathers A.J."/>
            <person name="Vegesana K."/>
            <person name="Stoesser N."/>
            <person name="Crook D."/>
            <person name="Vaughan A."/>
            <person name="Barry K."/>
            <person name="Parikh H."/>
            <person name="Sebra R."/>
            <person name="Kotay S."/>
            <person name="Walker A.S."/>
            <person name="Sheppard A.E."/>
        </authorList>
    </citation>
    <scope>NUCLEOTIDE SEQUENCE [LARGE SCALE GENOMIC DNA]</scope>
    <source>
        <strain evidence="1 7">CAV1761</strain>
    </source>
</reference>
<evidence type="ECO:0000313" key="4">
    <source>
        <dbReference type="EMBL" id="PYA74709.1"/>
    </source>
</evidence>
<dbReference type="EMBL" id="JTBC02000002">
    <property type="protein sequence ID" value="PNO71499.1"/>
    <property type="molecule type" value="Genomic_DNA"/>
</dbReference>
<evidence type="ECO:0000313" key="8">
    <source>
        <dbReference type="Proteomes" id="UP000247823"/>
    </source>
</evidence>
<reference evidence="8" key="7">
    <citation type="submission" date="2018-06" db="EMBL/GenBank/DDBJ databases">
        <title>Serratia marcescens genome sequencing and assembly.</title>
        <authorList>
            <person name="Martins R.C."/>
            <person name="Perdigao-Neto L.V."/>
            <person name="Costa S.F."/>
            <person name="Levin A.S.S."/>
        </authorList>
    </citation>
    <scope>NUCLEOTIDE SEQUENCE [LARGE SCALE GENOMIC DNA]</scope>
    <source>
        <strain evidence="8">1283</strain>
    </source>
</reference>
<gene>
    <name evidence="2" type="ORF">AN695_0201890</name>
    <name evidence="1" type="ORF">DKC05_03520</name>
    <name evidence="4" type="ORF">DMW51_01645</name>
    <name evidence="3" type="ORF">MC70_012285</name>
</gene>
<dbReference type="Proteomes" id="UP000050489">
    <property type="component" value="Unassembled WGS sequence"/>
</dbReference>
<evidence type="ECO:0000313" key="3">
    <source>
        <dbReference type="EMBL" id="PNO71499.1"/>
    </source>
</evidence>
<dbReference type="Proteomes" id="UP000245399">
    <property type="component" value="Chromosome"/>
</dbReference>
<reference evidence="4 8" key="6">
    <citation type="submission" date="2018-06" db="EMBL/GenBank/DDBJ databases">
        <title>Serratia marcescens genome sequencing and assembly.</title>
        <authorList>
            <person name="Martins R.C.R."/>
            <person name="Perdigao-Neto L.V."/>
            <person name="Costa S.F."/>
            <person name="Levin A.S.S."/>
        </authorList>
    </citation>
    <scope>NUCLEOTIDE SEQUENCE [LARGE SCALE GENOMIC DNA]</scope>
    <source>
        <strain evidence="4 8">1283</strain>
    </source>
</reference>
<sequence>MPSWLYQSTLRKSGPLLDIETILIAISRVKTDLIRLLYGAANTEPNQTSTLIWGKWKGESINPLKKVVFKRMS</sequence>
<dbReference type="EMBL" id="QJQB01000034">
    <property type="protein sequence ID" value="PYA74709.1"/>
    <property type="molecule type" value="Genomic_DNA"/>
</dbReference>
<dbReference type="AlphaFoldDB" id="A0A177IIR9"/>
<organism evidence="2 6">
    <name type="scientific">Serratia marcescens</name>
    <dbReference type="NCBI Taxonomy" id="615"/>
    <lineage>
        <taxon>Bacteria</taxon>
        <taxon>Pseudomonadati</taxon>
        <taxon>Pseudomonadota</taxon>
        <taxon>Gammaproteobacteria</taxon>
        <taxon>Enterobacterales</taxon>
        <taxon>Yersiniaceae</taxon>
        <taxon>Serratia</taxon>
    </lineage>
</organism>
<keyword evidence="8" id="KW-1185">Reference proteome</keyword>
<evidence type="ECO:0000313" key="5">
    <source>
        <dbReference type="Proteomes" id="UP000030378"/>
    </source>
</evidence>
<dbReference type="EMBL" id="LJEX02000092">
    <property type="protein sequence ID" value="OCO85377.1"/>
    <property type="molecule type" value="Genomic_DNA"/>
</dbReference>
<dbReference type="Proteomes" id="UP000030378">
    <property type="component" value="Unassembled WGS sequence"/>
</dbReference>
<reference evidence="5" key="4">
    <citation type="submission" date="2017-12" db="EMBL/GenBank/DDBJ databases">
        <title>FDA dAtabase for Regulatory Grade micrObial Sequences (FDA-ARGOS): Supporting development and validation of Infectious Disease Dx tests.</title>
        <authorList>
            <person name="Campos J."/>
            <person name="Goldberg B."/>
            <person name="Tallon L."/>
            <person name="Sadzewicz L."/>
            <person name="Sengamalay N."/>
            <person name="Ott S."/>
            <person name="Godinez A."/>
            <person name="Nagaraj S."/>
            <person name="Vavikolanu K."/>
            <person name="Vyas G."/>
            <person name="Nadendla S."/>
            <person name="Aluvathingal J."/>
            <person name="Geyer C."/>
            <person name="Nandy P."/>
            <person name="Hobson J."/>
            <person name="Sichtig H."/>
        </authorList>
    </citation>
    <scope>NUCLEOTIDE SEQUENCE [LARGE SCALE GENOMIC DNA]</scope>
    <source>
        <strain evidence="5">FDAARGOS_79</strain>
    </source>
</reference>
<evidence type="ECO:0000313" key="7">
    <source>
        <dbReference type="Proteomes" id="UP000245399"/>
    </source>
</evidence>
<reference evidence="3" key="3">
    <citation type="submission" date="2017-12" db="EMBL/GenBank/DDBJ databases">
        <title>FDA dAtabase for Regulatory Grade micrObial Sequences (FDA-ARGOS): Supporting development and validation of Infectious Disease Dx tests.</title>
        <authorList>
            <person name="Campos J."/>
            <person name="Goldberg B."/>
            <person name="Tallon L.J."/>
            <person name="Sadzewicz L."/>
            <person name="Sengamalay N."/>
            <person name="Ott S."/>
            <person name="Godinez A."/>
            <person name="Nagaraj S."/>
            <person name="Vavikolanu K."/>
            <person name="Vyas G."/>
            <person name="Nadendla S."/>
            <person name="Aluvathingal J."/>
            <person name="Geyer C."/>
            <person name="Nandy P."/>
            <person name="Hobson J."/>
            <person name="Sichtig H."/>
        </authorList>
    </citation>
    <scope>NUCLEOTIDE SEQUENCE</scope>
    <source>
        <strain evidence="3">FDAARGOS_79</strain>
    </source>
</reference>
<evidence type="ECO:0000313" key="6">
    <source>
        <dbReference type="Proteomes" id="UP000050489"/>
    </source>
</evidence>
<reference evidence="2" key="2">
    <citation type="journal article" date="2017" name="PLoS ONE">
        <title>Genomic and phenotypic characterisation of fluoroquinolone resistance mechanisms in Enterobacteriaceae in Durban, South Africa.</title>
        <authorList>
            <person name="Osei Sekyere J."/>
            <person name="Amoako D.G."/>
        </authorList>
    </citation>
    <scope>NUCLEOTIDE SEQUENCE</scope>
    <source>
        <strain evidence="2">945174350</strain>
    </source>
</reference>
<protein>
    <submittedName>
        <fullName evidence="2">Uncharacterized protein</fullName>
    </submittedName>
</protein>
<reference evidence="4" key="8">
    <citation type="submission" date="2018-06" db="EMBL/GenBank/DDBJ databases">
        <authorList>
            <person name="Martins R.C."/>
            <person name="Perdigao-Neto L.V."/>
            <person name="Costa S.F."/>
            <person name="Levin A.S.S."/>
        </authorList>
    </citation>
    <scope>NUCLEOTIDE SEQUENCE</scope>
    <source>
        <strain evidence="4">1283</strain>
    </source>
</reference>
<dbReference type="Proteomes" id="UP000247823">
    <property type="component" value="Unassembled WGS sequence"/>
</dbReference>
<evidence type="ECO:0000313" key="2">
    <source>
        <dbReference type="EMBL" id="OCO85377.1"/>
    </source>
</evidence>
<name>A0A177IIR9_SERMA</name>
<accession>A0A177IIR9</accession>
<evidence type="ECO:0000313" key="1">
    <source>
        <dbReference type="EMBL" id="AWL71365.1"/>
    </source>
</evidence>
<reference evidence="6" key="1">
    <citation type="submission" date="2016-04" db="EMBL/GenBank/DDBJ databases">
        <authorList>
            <person name="Osei Sekyere J."/>
            <person name="Sivertsen A."/>
            <person name="Pedersen A.T."/>
            <person name="Sundsfjord A."/>
        </authorList>
    </citation>
    <scope>NUCLEOTIDE SEQUENCE [LARGE SCALE GENOMIC DNA]</scope>
    <source>
        <strain evidence="6">945174350</strain>
    </source>
</reference>
<proteinExistence type="predicted"/>
<dbReference type="EMBL" id="CP029449">
    <property type="protein sequence ID" value="AWL71365.1"/>
    <property type="molecule type" value="Genomic_DNA"/>
</dbReference>